<sequence length="324" mass="36776">MKQTQKILVTGSSGFIGSNLIGELLQKGYTVYAISREKQNAKLFAAFSEYRPVTGRFYDPALLNNLKDETIDAVIHLAAIRGESPRPTSEYQQVNVAGTEAMLQFARKNNIPKFIFVSTVGVLGTIPKRQPAKADAPPNPDNKYHRSKWQAEQLVRRYHSRELQTLILRPTITYGPGDNGFIPKMIRMIKNKRFFYPAKPVNIHLLSVRALSVLLARVAAMKSLNGETYLVADRSPVPLRVLVDFISQQCSGKNYPAVFRWPDFTFQLGQKMLTLVGNHQLVTSLRLISADWTYDISETIRQLDYRPLDTLSEMHEIFDQLDCL</sequence>
<dbReference type="SUPFAM" id="SSF51735">
    <property type="entry name" value="NAD(P)-binding Rossmann-fold domains"/>
    <property type="match status" value="1"/>
</dbReference>
<evidence type="ECO:0000313" key="3">
    <source>
        <dbReference type="EMBL" id="HHJ52465.1"/>
    </source>
</evidence>
<comment type="caution">
    <text evidence="3">The sequence shown here is derived from an EMBL/GenBank/DDBJ whole genome shotgun (WGS) entry which is preliminary data.</text>
</comment>
<gene>
    <name evidence="3" type="ORF">ENJ89_04670</name>
</gene>
<comment type="similarity">
    <text evidence="1">Belongs to the NAD(P)-dependent epimerase/dehydratase family.</text>
</comment>
<dbReference type="Gene3D" id="3.40.50.720">
    <property type="entry name" value="NAD(P)-binding Rossmann-like Domain"/>
    <property type="match status" value="1"/>
</dbReference>
<feature type="domain" description="NAD-dependent epimerase/dehydratase" evidence="2">
    <location>
        <begin position="7"/>
        <end position="193"/>
    </location>
</feature>
<dbReference type="InterPro" id="IPR001509">
    <property type="entry name" value="Epimerase_deHydtase"/>
</dbReference>
<reference evidence="3" key="1">
    <citation type="journal article" date="2020" name="mSystems">
        <title>Genome- and Community-Level Interaction Insights into Carbon Utilization and Element Cycling Functions of Hydrothermarchaeota in Hydrothermal Sediment.</title>
        <authorList>
            <person name="Zhou Z."/>
            <person name="Liu Y."/>
            <person name="Xu W."/>
            <person name="Pan J."/>
            <person name="Luo Z.H."/>
            <person name="Li M."/>
        </authorList>
    </citation>
    <scope>NUCLEOTIDE SEQUENCE [LARGE SCALE GENOMIC DNA]</scope>
    <source>
        <strain evidence="3">HyVt-527</strain>
    </source>
</reference>
<organism evidence="3">
    <name type="scientific">Caldithrix abyssi</name>
    <dbReference type="NCBI Taxonomy" id="187145"/>
    <lineage>
        <taxon>Bacteria</taxon>
        <taxon>Pseudomonadati</taxon>
        <taxon>Calditrichota</taxon>
        <taxon>Calditrichia</taxon>
        <taxon>Calditrichales</taxon>
        <taxon>Calditrichaceae</taxon>
        <taxon>Caldithrix</taxon>
    </lineage>
</organism>
<accession>A0A7V5PPF7</accession>
<evidence type="ECO:0000259" key="2">
    <source>
        <dbReference type="Pfam" id="PF01370"/>
    </source>
</evidence>
<name>A0A7V5PPF7_CALAY</name>
<evidence type="ECO:0000256" key="1">
    <source>
        <dbReference type="ARBA" id="ARBA00007637"/>
    </source>
</evidence>
<dbReference type="Pfam" id="PF01370">
    <property type="entry name" value="Epimerase"/>
    <property type="match status" value="1"/>
</dbReference>
<dbReference type="EMBL" id="DROD01000317">
    <property type="protein sequence ID" value="HHJ52465.1"/>
    <property type="molecule type" value="Genomic_DNA"/>
</dbReference>
<dbReference type="Proteomes" id="UP000886124">
    <property type="component" value="Unassembled WGS sequence"/>
</dbReference>
<dbReference type="AlphaFoldDB" id="A0A7V5PPF7"/>
<dbReference type="PANTHER" id="PTHR43000">
    <property type="entry name" value="DTDP-D-GLUCOSE 4,6-DEHYDRATASE-RELATED"/>
    <property type="match status" value="1"/>
</dbReference>
<dbReference type="InterPro" id="IPR036291">
    <property type="entry name" value="NAD(P)-bd_dom_sf"/>
</dbReference>
<protein>
    <submittedName>
        <fullName evidence="3">NAD(P)-dependent oxidoreductase</fullName>
    </submittedName>
</protein>
<proteinExistence type="inferred from homology"/>